<gene>
    <name evidence="4" type="ORF">J2Z83_000765</name>
</gene>
<sequence length="414" mass="48779">MKERTIQMEELSLQFTINENNWQLQLPKSQTRVKDIRQLGLITEDADLFVPMTVDEEDDMFTFTFTVDQGAIKWEDLTKLGRNDKLRLLCNIARYKEYLPTRTTFFLHPDNLVFDDNLMPAIVYRGIRGVFPPYEMEEEKFLKQYKCLIIALFSKKYTFDQLYDGSLQNADETEFQRQVSEMDDLTHLIHFLEDSYKEEQKKTEATMQLVPTKRFRLFKRLSISMIIFSVVLAIPLAYILFWELPYQDKLQTSHHEYLASDYGDVISTLQGENPEELPFVNKYILAVSYINVETLSDDDRTVIMRNVSLNSDENYLMYWIYNGRGNLEESVDTAKYINDPQLIMHGLIQQIEQAQNDPELTGTQRDETVNELEQELADYREEYNLMPEEEETDNETVDEQEDTEADEAANNEEE</sequence>
<dbReference type="Pfam" id="PF10140">
    <property type="entry name" value="YukC"/>
    <property type="match status" value="1"/>
</dbReference>
<dbReference type="Gene3D" id="1.10.510.10">
    <property type="entry name" value="Transferase(Phosphotransferase) domain 1"/>
    <property type="match status" value="1"/>
</dbReference>
<organism evidence="4 5">
    <name type="scientific">Virgibacillus natechei</name>
    <dbReference type="NCBI Taxonomy" id="1216297"/>
    <lineage>
        <taxon>Bacteria</taxon>
        <taxon>Bacillati</taxon>
        <taxon>Bacillota</taxon>
        <taxon>Bacilli</taxon>
        <taxon>Bacillales</taxon>
        <taxon>Bacillaceae</taxon>
        <taxon>Virgibacillus</taxon>
    </lineage>
</organism>
<keyword evidence="3" id="KW-1133">Transmembrane helix</keyword>
<dbReference type="NCBIfam" id="TIGR03926">
    <property type="entry name" value="T7_EssB"/>
    <property type="match status" value="1"/>
</dbReference>
<dbReference type="Proteomes" id="UP001519345">
    <property type="component" value="Unassembled WGS sequence"/>
</dbReference>
<evidence type="ECO:0000313" key="5">
    <source>
        <dbReference type="Proteomes" id="UP001519345"/>
    </source>
</evidence>
<name>A0ABS4ICK3_9BACI</name>
<dbReference type="Gene3D" id="1.25.40.680">
    <property type="entry name" value="Type VII secretion system EssB, C-terminal-like domain"/>
    <property type="match status" value="1"/>
</dbReference>
<evidence type="ECO:0000313" key="4">
    <source>
        <dbReference type="EMBL" id="MBP1968673.1"/>
    </source>
</evidence>
<dbReference type="InterPro" id="IPR018778">
    <property type="entry name" value="T7SS_EssB"/>
</dbReference>
<feature type="transmembrane region" description="Helical" evidence="3">
    <location>
        <begin position="221"/>
        <end position="242"/>
    </location>
</feature>
<reference evidence="4 5" key="1">
    <citation type="submission" date="2021-03" db="EMBL/GenBank/DDBJ databases">
        <title>Genomic Encyclopedia of Type Strains, Phase IV (KMG-IV): sequencing the most valuable type-strain genomes for metagenomic binning, comparative biology and taxonomic classification.</title>
        <authorList>
            <person name="Goeker M."/>
        </authorList>
    </citation>
    <scope>NUCLEOTIDE SEQUENCE [LARGE SCALE GENOMIC DNA]</scope>
    <source>
        <strain evidence="4 5">DSM 25609</strain>
    </source>
</reference>
<keyword evidence="3" id="KW-0472">Membrane</keyword>
<protein>
    <submittedName>
        <fullName evidence="4">Type VII secretion protein EssB</fullName>
    </submittedName>
</protein>
<proteinExistence type="inferred from homology"/>
<feature type="region of interest" description="Disordered" evidence="2">
    <location>
        <begin position="380"/>
        <end position="414"/>
    </location>
</feature>
<comment type="caution">
    <text evidence="4">The sequence shown here is derived from an EMBL/GenBank/DDBJ whole genome shotgun (WGS) entry which is preliminary data.</text>
</comment>
<evidence type="ECO:0000256" key="3">
    <source>
        <dbReference type="SAM" id="Phobius"/>
    </source>
</evidence>
<keyword evidence="5" id="KW-1185">Reference proteome</keyword>
<keyword evidence="3" id="KW-0812">Transmembrane</keyword>
<dbReference type="RefSeq" id="WP_209461875.1">
    <property type="nucleotide sequence ID" value="NZ_CP110224.1"/>
</dbReference>
<dbReference type="InterPro" id="IPR042565">
    <property type="entry name" value="T7SS_EssB_C"/>
</dbReference>
<dbReference type="EMBL" id="JAGGKX010000002">
    <property type="protein sequence ID" value="MBP1968673.1"/>
    <property type="molecule type" value="Genomic_DNA"/>
</dbReference>
<evidence type="ECO:0000256" key="1">
    <source>
        <dbReference type="ARBA" id="ARBA00010163"/>
    </source>
</evidence>
<accession>A0ABS4ICK3</accession>
<comment type="similarity">
    <text evidence="1">Belongs to the EssB family.</text>
</comment>
<feature type="compositionally biased region" description="Acidic residues" evidence="2">
    <location>
        <begin position="387"/>
        <end position="414"/>
    </location>
</feature>
<evidence type="ECO:0000256" key="2">
    <source>
        <dbReference type="SAM" id="MobiDB-lite"/>
    </source>
</evidence>